<evidence type="ECO:0000256" key="1">
    <source>
        <dbReference type="SAM" id="Phobius"/>
    </source>
</evidence>
<dbReference type="Proteomes" id="UP000092460">
    <property type="component" value="Unassembled WGS sequence"/>
</dbReference>
<feature type="transmembrane region" description="Helical" evidence="1">
    <location>
        <begin position="95"/>
        <end position="116"/>
    </location>
</feature>
<name>A0A1B0BBH7_9MUSC</name>
<organism evidence="2 3">
    <name type="scientific">Glossina palpalis gambiensis</name>
    <dbReference type="NCBI Taxonomy" id="67801"/>
    <lineage>
        <taxon>Eukaryota</taxon>
        <taxon>Metazoa</taxon>
        <taxon>Ecdysozoa</taxon>
        <taxon>Arthropoda</taxon>
        <taxon>Hexapoda</taxon>
        <taxon>Insecta</taxon>
        <taxon>Pterygota</taxon>
        <taxon>Neoptera</taxon>
        <taxon>Endopterygota</taxon>
        <taxon>Diptera</taxon>
        <taxon>Brachycera</taxon>
        <taxon>Muscomorpha</taxon>
        <taxon>Hippoboscoidea</taxon>
        <taxon>Glossinidae</taxon>
        <taxon>Glossina</taxon>
    </lineage>
</organism>
<evidence type="ECO:0000313" key="3">
    <source>
        <dbReference type="Proteomes" id="UP000092460"/>
    </source>
</evidence>
<dbReference type="EMBL" id="JXJN01011444">
    <property type="status" value="NOT_ANNOTATED_CDS"/>
    <property type="molecule type" value="Genomic_DNA"/>
</dbReference>
<dbReference type="VEuPathDB" id="VectorBase:GPPI024828"/>
<reference evidence="2" key="2">
    <citation type="submission" date="2020-05" db="UniProtKB">
        <authorList>
            <consortium name="EnsemblMetazoa"/>
        </authorList>
    </citation>
    <scope>IDENTIFICATION</scope>
    <source>
        <strain evidence="2">IAEA</strain>
    </source>
</reference>
<proteinExistence type="predicted"/>
<dbReference type="EMBL" id="JXJN01011443">
    <property type="status" value="NOT_ANNOTATED_CDS"/>
    <property type="molecule type" value="Genomic_DNA"/>
</dbReference>
<sequence>MNELGLKSIYVRIYNRELTPKRSVEYYRRSFAIRIFAKLVQVVDAKLDMTWLMSTRSSSAITSPAPSSFPLTSCISRPPGNLALKYKRHCCRFKTTTFIMILTGQYALLLDIYLYYLRTQQFFGYGWLLLVLLTTPPNAVGGGRTFDVMYSSFNSYVIERAWIPAV</sequence>
<dbReference type="EnsemblMetazoa" id="GPPI024828-RA">
    <property type="protein sequence ID" value="GPPI024828-PA"/>
    <property type="gene ID" value="GPPI024828"/>
</dbReference>
<keyword evidence="1" id="KW-0812">Transmembrane</keyword>
<reference evidence="3" key="1">
    <citation type="submission" date="2015-01" db="EMBL/GenBank/DDBJ databases">
        <authorList>
            <person name="Aksoy S."/>
            <person name="Warren W."/>
            <person name="Wilson R.K."/>
        </authorList>
    </citation>
    <scope>NUCLEOTIDE SEQUENCE [LARGE SCALE GENOMIC DNA]</scope>
    <source>
        <strain evidence="3">IAEA</strain>
    </source>
</reference>
<keyword evidence="3" id="KW-1185">Reference proteome</keyword>
<protein>
    <submittedName>
        <fullName evidence="2">Uncharacterized protein</fullName>
    </submittedName>
</protein>
<feature type="transmembrane region" description="Helical" evidence="1">
    <location>
        <begin position="122"/>
        <end position="140"/>
    </location>
</feature>
<accession>A0A1B0BBH7</accession>
<evidence type="ECO:0000313" key="2">
    <source>
        <dbReference type="EnsemblMetazoa" id="GPPI024828-PA"/>
    </source>
</evidence>
<keyword evidence="1" id="KW-1133">Transmembrane helix</keyword>
<keyword evidence="1" id="KW-0472">Membrane</keyword>
<dbReference type="AlphaFoldDB" id="A0A1B0BBH7"/>